<organism evidence="4 5">
    <name type="scientific">Pontiella desulfatans</name>
    <dbReference type="NCBI Taxonomy" id="2750659"/>
    <lineage>
        <taxon>Bacteria</taxon>
        <taxon>Pseudomonadati</taxon>
        <taxon>Kiritimatiellota</taxon>
        <taxon>Kiritimatiellia</taxon>
        <taxon>Kiritimatiellales</taxon>
        <taxon>Pontiellaceae</taxon>
        <taxon>Pontiella</taxon>
    </lineage>
</organism>
<dbReference type="InterPro" id="IPR011083">
    <property type="entry name" value="Phage_tail_collar_dom"/>
</dbReference>
<dbReference type="Pfam" id="PF07484">
    <property type="entry name" value="Collar"/>
    <property type="match status" value="1"/>
</dbReference>
<dbReference type="Gene3D" id="3.90.1340.10">
    <property type="entry name" value="Phage tail collar domain"/>
    <property type="match status" value="1"/>
</dbReference>
<reference evidence="4 5" key="1">
    <citation type="submission" date="2019-04" db="EMBL/GenBank/DDBJ databases">
        <authorList>
            <person name="Van Vliet M D."/>
        </authorList>
    </citation>
    <scope>NUCLEOTIDE SEQUENCE [LARGE SCALE GENOMIC DNA]</scope>
    <source>
        <strain evidence="4 5">F1</strain>
    </source>
</reference>
<feature type="signal peptide" evidence="2">
    <location>
        <begin position="1"/>
        <end position="23"/>
    </location>
</feature>
<evidence type="ECO:0000256" key="2">
    <source>
        <dbReference type="SAM" id="SignalP"/>
    </source>
</evidence>
<dbReference type="InterPro" id="IPR037053">
    <property type="entry name" value="Phage_tail_collar_dom_sf"/>
</dbReference>
<name>A0A6C2TZ86_PONDE</name>
<evidence type="ECO:0000256" key="1">
    <source>
        <dbReference type="SAM" id="MobiDB-lite"/>
    </source>
</evidence>
<dbReference type="Proteomes" id="UP000366872">
    <property type="component" value="Unassembled WGS sequence"/>
</dbReference>
<sequence length="262" mass="27910">MNAFIKTNQIVACAVLLAASTHAEGVGIAETEITPDASAMFEVASTNKGALFPRMTTAQREAILSPAVGLLVYDTDVDAFFYRTGSGWEKISSSSDPVGSVTAFAGTTNNIPDGWLLCDGSELSSSNYPSLYAAIGIAWGDGSNGVGTDFNVPDMRGQFLRGLNQGRSDGKQDPDGGGRSVGSYQVDALQRMTGEFWHRQLRWDSRLSDVGVFDLVYDSSQVGTGTANASSASKLIFDSARVARSSSETRPKNVSVNYIIKY</sequence>
<gene>
    <name evidence="4" type="ORF">PDESU_01469</name>
</gene>
<dbReference type="RefSeq" id="WP_136078539.1">
    <property type="nucleotide sequence ID" value="NZ_CAAHFG010000001.1"/>
</dbReference>
<dbReference type="AlphaFoldDB" id="A0A6C2TZ86"/>
<evidence type="ECO:0000313" key="5">
    <source>
        <dbReference type="Proteomes" id="UP000366872"/>
    </source>
</evidence>
<protein>
    <recommendedName>
        <fullName evidence="3">Phage tail collar domain-containing protein</fullName>
    </recommendedName>
</protein>
<keyword evidence="5" id="KW-1185">Reference proteome</keyword>
<evidence type="ECO:0000313" key="4">
    <source>
        <dbReference type="EMBL" id="VGO12915.1"/>
    </source>
</evidence>
<accession>A0A6C2TZ86</accession>
<feature type="region of interest" description="Disordered" evidence="1">
    <location>
        <begin position="161"/>
        <end position="182"/>
    </location>
</feature>
<feature type="domain" description="Phage tail collar" evidence="3">
    <location>
        <begin position="99"/>
        <end position="160"/>
    </location>
</feature>
<evidence type="ECO:0000259" key="3">
    <source>
        <dbReference type="Pfam" id="PF07484"/>
    </source>
</evidence>
<feature type="chain" id="PRO_5025523001" description="Phage tail collar domain-containing protein" evidence="2">
    <location>
        <begin position="24"/>
        <end position="262"/>
    </location>
</feature>
<proteinExistence type="predicted"/>
<dbReference type="SUPFAM" id="SSF88874">
    <property type="entry name" value="Receptor-binding domain of short tail fibre protein gp12"/>
    <property type="match status" value="1"/>
</dbReference>
<keyword evidence="2" id="KW-0732">Signal</keyword>
<dbReference type="EMBL" id="CAAHFG010000001">
    <property type="protein sequence ID" value="VGO12915.1"/>
    <property type="molecule type" value="Genomic_DNA"/>
</dbReference>